<keyword evidence="2" id="KW-0645">Protease</keyword>
<accession>A0A4U1JHD2</accession>
<dbReference type="GO" id="GO:0008233">
    <property type="term" value="F:peptidase activity"/>
    <property type="evidence" value="ECO:0007669"/>
    <property type="project" value="UniProtKB-KW"/>
</dbReference>
<feature type="region of interest" description="Disordered" evidence="1">
    <location>
        <begin position="24"/>
        <end position="43"/>
    </location>
</feature>
<proteinExistence type="predicted"/>
<dbReference type="GO" id="GO:0006508">
    <property type="term" value="P:proteolysis"/>
    <property type="evidence" value="ECO:0007669"/>
    <property type="project" value="UniProtKB-KW"/>
</dbReference>
<comment type="caution">
    <text evidence="2">The sequence shown here is derived from an EMBL/GenBank/DDBJ whole genome shotgun (WGS) entry which is preliminary data.</text>
</comment>
<evidence type="ECO:0000256" key="1">
    <source>
        <dbReference type="SAM" id="MobiDB-lite"/>
    </source>
</evidence>
<dbReference type="Pfam" id="PF13365">
    <property type="entry name" value="Trypsin_2"/>
    <property type="match status" value="1"/>
</dbReference>
<evidence type="ECO:0000313" key="2">
    <source>
        <dbReference type="EMBL" id="TKD12010.1"/>
    </source>
</evidence>
<reference evidence="2 3" key="1">
    <citation type="submission" date="2019-04" db="EMBL/GenBank/DDBJ databases">
        <authorList>
            <person name="Li Y."/>
            <person name="Wang J."/>
        </authorList>
    </citation>
    <scope>NUCLEOTIDE SEQUENCE [LARGE SCALE GENOMIC DNA]</scope>
    <source>
        <strain evidence="2 3">DSM 14668</strain>
    </source>
</reference>
<dbReference type="SUPFAM" id="SSF50494">
    <property type="entry name" value="Trypsin-like serine proteases"/>
    <property type="match status" value="1"/>
</dbReference>
<keyword evidence="3" id="KW-1185">Reference proteome</keyword>
<dbReference type="EMBL" id="SSMQ01000004">
    <property type="protein sequence ID" value="TKD12010.1"/>
    <property type="molecule type" value="Genomic_DNA"/>
</dbReference>
<dbReference type="Gene3D" id="2.40.10.120">
    <property type="match status" value="1"/>
</dbReference>
<dbReference type="AlphaFoldDB" id="A0A4U1JHD2"/>
<gene>
    <name evidence="2" type="ORF">E8A74_05185</name>
</gene>
<evidence type="ECO:0000313" key="3">
    <source>
        <dbReference type="Proteomes" id="UP000309215"/>
    </source>
</evidence>
<name>A0A4U1JHD2_9BACT</name>
<protein>
    <submittedName>
        <fullName evidence="2">Serine protease</fullName>
    </submittedName>
</protein>
<sequence length="258" mass="26685">MKAGPPPTLFTANALSAARRVKMRRAPRLAPHPPSRRRLRSGARPVSLVAQKLRVAAADPAEPCLDRPVVRIRARFGKTWAAPGTGFFIADWLSSIVTARHVVALADGAVPAEVSIRVLAGGRWVELEAVAVAYPSGSVAADDVAIVRVNARCTSELRMATLDAPVAGQIWGYPLGNEAPRPPAVVPARARPSEGKVLLDRQGRIGMSGGPVVAVVGEGPPTAVVGIYLGPSPNGGGRAQTLAAPSVLASMEAAMGCA</sequence>
<dbReference type="OrthoDB" id="9828443at2"/>
<dbReference type="Proteomes" id="UP000309215">
    <property type="component" value="Unassembled WGS sequence"/>
</dbReference>
<dbReference type="InterPro" id="IPR009003">
    <property type="entry name" value="Peptidase_S1_PA"/>
</dbReference>
<keyword evidence="2" id="KW-0378">Hydrolase</keyword>
<organism evidence="2 3">
    <name type="scientific">Polyangium fumosum</name>
    <dbReference type="NCBI Taxonomy" id="889272"/>
    <lineage>
        <taxon>Bacteria</taxon>
        <taxon>Pseudomonadati</taxon>
        <taxon>Myxococcota</taxon>
        <taxon>Polyangia</taxon>
        <taxon>Polyangiales</taxon>
        <taxon>Polyangiaceae</taxon>
        <taxon>Polyangium</taxon>
    </lineage>
</organism>